<dbReference type="Pfam" id="PF13578">
    <property type="entry name" value="Methyltransf_24"/>
    <property type="match status" value="1"/>
</dbReference>
<dbReference type="RefSeq" id="WP_378245560.1">
    <property type="nucleotide sequence ID" value="NZ_JBHSKF010000003.1"/>
</dbReference>
<reference evidence="2" key="1">
    <citation type="journal article" date="2019" name="Int. J. Syst. Evol. Microbiol.">
        <title>The Global Catalogue of Microorganisms (GCM) 10K type strain sequencing project: providing services to taxonomists for standard genome sequencing and annotation.</title>
        <authorList>
            <consortium name="The Broad Institute Genomics Platform"/>
            <consortium name="The Broad Institute Genome Sequencing Center for Infectious Disease"/>
            <person name="Wu L."/>
            <person name="Ma J."/>
        </authorList>
    </citation>
    <scope>NUCLEOTIDE SEQUENCE [LARGE SCALE GENOMIC DNA]</scope>
    <source>
        <strain evidence="2">CCUG 59778</strain>
    </source>
</reference>
<dbReference type="EMBL" id="JBHSKF010000003">
    <property type="protein sequence ID" value="MFC5287026.1"/>
    <property type="molecule type" value="Genomic_DNA"/>
</dbReference>
<keyword evidence="1" id="KW-0489">Methyltransferase</keyword>
<dbReference type="Proteomes" id="UP001596157">
    <property type="component" value="Unassembled WGS sequence"/>
</dbReference>
<keyword evidence="2" id="KW-1185">Reference proteome</keyword>
<sequence length="234" mass="25807">MADPFDHAWSAADAVPGWTTREQGRALWDAVHRLAPGATVVEIGSHQGRSTIVLGHAARSVGARVVAIDPFLDGPPYGGQRTRDAFEANIAANDLGGVVELVVGYSTKLRPTWDRPADLLFIDGKHDYWTYTDDLRWSAFLPGDAEVLVHDCFSSVGVTSGTVAKVLPGSRLSYRDRVGTLARFTVTPPTRRDRLRLARELPWFARNVLVKALLRLRLRPIARLLGHHSPVDPY</sequence>
<gene>
    <name evidence="1" type="ORF">ACFPM7_08175</name>
</gene>
<protein>
    <submittedName>
        <fullName evidence="1">Class I SAM-dependent methyltransferase</fullName>
        <ecNumber evidence="1">2.1.1.-</ecNumber>
    </submittedName>
</protein>
<dbReference type="GO" id="GO:0008168">
    <property type="term" value="F:methyltransferase activity"/>
    <property type="evidence" value="ECO:0007669"/>
    <property type="project" value="UniProtKB-KW"/>
</dbReference>
<comment type="caution">
    <text evidence="1">The sequence shown here is derived from an EMBL/GenBank/DDBJ whole genome shotgun (WGS) entry which is preliminary data.</text>
</comment>
<keyword evidence="1" id="KW-0808">Transferase</keyword>
<evidence type="ECO:0000313" key="1">
    <source>
        <dbReference type="EMBL" id="MFC5287026.1"/>
    </source>
</evidence>
<dbReference type="SUPFAM" id="SSF53335">
    <property type="entry name" value="S-adenosyl-L-methionine-dependent methyltransferases"/>
    <property type="match status" value="1"/>
</dbReference>
<evidence type="ECO:0000313" key="2">
    <source>
        <dbReference type="Proteomes" id="UP001596157"/>
    </source>
</evidence>
<proteinExistence type="predicted"/>
<name>A0ABW0ELI0_9PSEU</name>
<organism evidence="1 2">
    <name type="scientific">Actinokineospora guangxiensis</name>
    <dbReference type="NCBI Taxonomy" id="1490288"/>
    <lineage>
        <taxon>Bacteria</taxon>
        <taxon>Bacillati</taxon>
        <taxon>Actinomycetota</taxon>
        <taxon>Actinomycetes</taxon>
        <taxon>Pseudonocardiales</taxon>
        <taxon>Pseudonocardiaceae</taxon>
        <taxon>Actinokineospora</taxon>
    </lineage>
</organism>
<dbReference type="GO" id="GO:0032259">
    <property type="term" value="P:methylation"/>
    <property type="evidence" value="ECO:0007669"/>
    <property type="project" value="UniProtKB-KW"/>
</dbReference>
<dbReference type="EC" id="2.1.1.-" evidence="1"/>
<dbReference type="Gene3D" id="3.40.50.150">
    <property type="entry name" value="Vaccinia Virus protein VP39"/>
    <property type="match status" value="1"/>
</dbReference>
<accession>A0ABW0ELI0</accession>
<dbReference type="InterPro" id="IPR029063">
    <property type="entry name" value="SAM-dependent_MTases_sf"/>
</dbReference>